<dbReference type="InterPro" id="IPR036291">
    <property type="entry name" value="NAD(P)-bd_dom_sf"/>
</dbReference>
<evidence type="ECO:0000256" key="1">
    <source>
        <dbReference type="ARBA" id="ARBA00022857"/>
    </source>
</evidence>
<dbReference type="Gene3D" id="3.40.50.720">
    <property type="entry name" value="NAD(P)-binding Rossmann-like Domain"/>
    <property type="match status" value="1"/>
</dbReference>
<dbReference type="SMART" id="SM00829">
    <property type="entry name" value="PKS_ER"/>
    <property type="match status" value="1"/>
</dbReference>
<dbReference type="GO" id="GO:0070402">
    <property type="term" value="F:NADPH binding"/>
    <property type="evidence" value="ECO:0007669"/>
    <property type="project" value="TreeGrafter"/>
</dbReference>
<evidence type="ECO:0000256" key="2">
    <source>
        <dbReference type="ARBA" id="ARBA00023002"/>
    </source>
</evidence>
<dbReference type="InterPro" id="IPR002364">
    <property type="entry name" value="Quin_OxRdtase/zeta-crystal_CS"/>
</dbReference>
<dbReference type="PROSITE" id="PS01162">
    <property type="entry name" value="QOR_ZETA_CRYSTAL"/>
    <property type="match status" value="1"/>
</dbReference>
<feature type="domain" description="Enoyl reductase (ER)" evidence="5">
    <location>
        <begin position="65"/>
        <end position="376"/>
    </location>
</feature>
<dbReference type="PANTHER" id="PTHR48106">
    <property type="entry name" value="QUINONE OXIDOREDUCTASE PIG3-RELATED"/>
    <property type="match status" value="1"/>
</dbReference>
<dbReference type="AlphaFoldDB" id="A0A7C8PDG9"/>
<reference evidence="6 7" key="1">
    <citation type="submission" date="2019-03" db="EMBL/GenBank/DDBJ databases">
        <title>Nematode-trapping fungi genome.</title>
        <authorList>
            <person name="Vidal-Diez De Ulzurrun G."/>
        </authorList>
    </citation>
    <scope>NUCLEOTIDE SEQUENCE [LARGE SCALE GENOMIC DNA]</scope>
    <source>
        <strain evidence="6 7">TWF154</strain>
    </source>
</reference>
<dbReference type="SUPFAM" id="SSF50129">
    <property type="entry name" value="GroES-like"/>
    <property type="match status" value="1"/>
</dbReference>
<dbReference type="InterPro" id="IPR011032">
    <property type="entry name" value="GroES-like_sf"/>
</dbReference>
<evidence type="ECO:0000313" key="7">
    <source>
        <dbReference type="Proteomes" id="UP000297595"/>
    </source>
</evidence>
<dbReference type="EMBL" id="SOZJ01000002">
    <property type="protein sequence ID" value="TGJ71796.1"/>
    <property type="molecule type" value="Genomic_DNA"/>
</dbReference>
<keyword evidence="2" id="KW-0560">Oxidoreductase</keyword>
<accession>A0A7C8PDG9</accession>
<dbReference type="Pfam" id="PF00107">
    <property type="entry name" value="ADH_zinc_N"/>
    <property type="match status" value="1"/>
</dbReference>
<dbReference type="GO" id="GO:0005829">
    <property type="term" value="C:cytosol"/>
    <property type="evidence" value="ECO:0007669"/>
    <property type="project" value="TreeGrafter"/>
</dbReference>
<dbReference type="FunFam" id="3.40.50.720:FF:000053">
    <property type="entry name" value="Quinone oxidoreductase 1"/>
    <property type="match status" value="1"/>
</dbReference>
<dbReference type="PANTHER" id="PTHR48106:SF13">
    <property type="entry name" value="QUINONE OXIDOREDUCTASE-RELATED"/>
    <property type="match status" value="1"/>
</dbReference>
<name>A0A7C8PDG9_ORBOL</name>
<dbReference type="OrthoDB" id="48317at2759"/>
<dbReference type="InterPro" id="IPR013149">
    <property type="entry name" value="ADH-like_C"/>
</dbReference>
<dbReference type="Pfam" id="PF08240">
    <property type="entry name" value="ADH_N"/>
    <property type="match status" value="1"/>
</dbReference>
<dbReference type="GO" id="GO:0003960">
    <property type="term" value="F:quinone reductase (NADPH) activity"/>
    <property type="evidence" value="ECO:0007669"/>
    <property type="project" value="InterPro"/>
</dbReference>
<protein>
    <recommendedName>
        <fullName evidence="4">Probable quinone oxidoreductase</fullName>
    </recommendedName>
    <alternativeName>
        <fullName evidence="3">NADPH:quinone reductase</fullName>
    </alternativeName>
</protein>
<dbReference type="GO" id="GO:0035925">
    <property type="term" value="F:mRNA 3'-UTR AU-rich region binding"/>
    <property type="evidence" value="ECO:0007669"/>
    <property type="project" value="TreeGrafter"/>
</dbReference>
<keyword evidence="1" id="KW-0521">NADP</keyword>
<dbReference type="GO" id="GO:0008270">
    <property type="term" value="F:zinc ion binding"/>
    <property type="evidence" value="ECO:0007669"/>
    <property type="project" value="InterPro"/>
</dbReference>
<gene>
    <name evidence="6" type="primary">ZTA1_1</name>
    <name evidence="6" type="ORF">EYR41_003732</name>
</gene>
<comment type="caution">
    <text evidence="6">The sequence shown here is derived from an EMBL/GenBank/DDBJ whole genome shotgun (WGS) entry which is preliminary data.</text>
</comment>
<evidence type="ECO:0000259" key="5">
    <source>
        <dbReference type="SMART" id="SM00829"/>
    </source>
</evidence>
<dbReference type="InterPro" id="IPR013154">
    <property type="entry name" value="ADH-like_N"/>
</dbReference>
<dbReference type="CDD" id="cd05286">
    <property type="entry name" value="QOR2"/>
    <property type="match status" value="1"/>
</dbReference>
<dbReference type="InterPro" id="IPR047618">
    <property type="entry name" value="QOR-like"/>
</dbReference>
<evidence type="ECO:0000256" key="3">
    <source>
        <dbReference type="ARBA" id="ARBA00043088"/>
    </source>
</evidence>
<dbReference type="SUPFAM" id="SSF51735">
    <property type="entry name" value="NAD(P)-binding Rossmann-fold domains"/>
    <property type="match status" value="1"/>
</dbReference>
<dbReference type="InterPro" id="IPR020843">
    <property type="entry name" value="ER"/>
</dbReference>
<organism evidence="6 7">
    <name type="scientific">Orbilia oligospora</name>
    <name type="common">Nematode-trapping fungus</name>
    <name type="synonym">Arthrobotrys oligospora</name>
    <dbReference type="NCBI Taxonomy" id="2813651"/>
    <lineage>
        <taxon>Eukaryota</taxon>
        <taxon>Fungi</taxon>
        <taxon>Dikarya</taxon>
        <taxon>Ascomycota</taxon>
        <taxon>Pezizomycotina</taxon>
        <taxon>Orbiliomycetes</taxon>
        <taxon>Orbiliales</taxon>
        <taxon>Orbiliaceae</taxon>
        <taxon>Orbilia</taxon>
    </lineage>
</organism>
<sequence>MTSLLGGLRHTSRGFAFRYQSSLCRRACAISWRTTATAYSTTNQYQYRSKSNMSTQKAIQISKTGGTEVLEINQIPIPKPQPGQILVKAAYAGVNFIDTYFRSGLYPVQLPFTLGSEGSGTVEAVGEGVTKYIPGEQVVYYGTGSYTEYINVPEKAISHIPEGLKLEDAAAILIQGLTALTMLRESYEVKKGDTILIHAAAGGTGLVLVQLAKALGATVIATASSTEKLEIAKQHGADHLVNYSGGEDEWVKEVLGYTKDGEGVEAVFDGVGKATFEGDLKVTKRKGSVVSFGNASGAVNPFNIGRLGDKNLKLLRPRLFGYVATREEFDHYTQELFGYLKNGQLKLNIHKIYPLEDIVQAHKDLEGRVTTGKLVLKI</sequence>
<evidence type="ECO:0000256" key="4">
    <source>
        <dbReference type="ARBA" id="ARBA00070796"/>
    </source>
</evidence>
<evidence type="ECO:0000313" key="6">
    <source>
        <dbReference type="EMBL" id="TGJ71796.1"/>
    </source>
</evidence>
<dbReference type="Gene3D" id="3.90.180.10">
    <property type="entry name" value="Medium-chain alcohol dehydrogenases, catalytic domain"/>
    <property type="match status" value="1"/>
</dbReference>
<proteinExistence type="predicted"/>
<dbReference type="Proteomes" id="UP000297595">
    <property type="component" value="Unassembled WGS sequence"/>
</dbReference>